<dbReference type="SUPFAM" id="SSF116734">
    <property type="entry name" value="DNA methylase specificity domain"/>
    <property type="match status" value="2"/>
</dbReference>
<dbReference type="InterPro" id="IPR052021">
    <property type="entry name" value="Type-I_RS_S_subunit"/>
</dbReference>
<dbReference type="InterPro" id="IPR000055">
    <property type="entry name" value="Restrct_endonuc_typeI_TRD"/>
</dbReference>
<evidence type="ECO:0000256" key="2">
    <source>
        <dbReference type="ARBA" id="ARBA00022747"/>
    </source>
</evidence>
<accession>A0A4Q0XM82</accession>
<organism evidence="5 6">
    <name type="scientific">Gelidibacter gilvus</name>
    <dbReference type="NCBI Taxonomy" id="59602"/>
    <lineage>
        <taxon>Bacteria</taxon>
        <taxon>Pseudomonadati</taxon>
        <taxon>Bacteroidota</taxon>
        <taxon>Flavobacteriia</taxon>
        <taxon>Flavobacteriales</taxon>
        <taxon>Flavobacteriaceae</taxon>
        <taxon>Gelidibacter</taxon>
    </lineage>
</organism>
<keyword evidence="5" id="KW-0255">Endonuclease</keyword>
<protein>
    <submittedName>
        <fullName evidence="5">Restriction endonuclease subunit S</fullName>
    </submittedName>
</protein>
<dbReference type="Gene3D" id="3.90.220.20">
    <property type="entry name" value="DNA methylase specificity domains"/>
    <property type="match status" value="2"/>
</dbReference>
<dbReference type="InterPro" id="IPR044946">
    <property type="entry name" value="Restrct_endonuc_typeI_TRD_sf"/>
</dbReference>
<keyword evidence="2" id="KW-0680">Restriction system</keyword>
<dbReference type="PANTHER" id="PTHR30408">
    <property type="entry name" value="TYPE-1 RESTRICTION ENZYME ECOKI SPECIFICITY PROTEIN"/>
    <property type="match status" value="1"/>
</dbReference>
<dbReference type="OrthoDB" id="667970at2"/>
<name>A0A4Q0XM82_9FLAO</name>
<dbReference type="RefSeq" id="WP_129016507.1">
    <property type="nucleotide sequence ID" value="NZ_SDDZ01000002.1"/>
</dbReference>
<comment type="caution">
    <text evidence="5">The sequence shown here is derived from an EMBL/GenBank/DDBJ whole genome shotgun (WGS) entry which is preliminary data.</text>
</comment>
<sequence length="453" mass="51996">MKTKQEHIKSAPLIASPPKSKVQTYSRYKDSGVEWLGEIPEYWEVSRLKNHINMITGFPFKSEKYTDEGIKLARGINVKEGVLDWGETRCWPKIEDHLMDYLLKDGDILIAMDGSKVGKNFCQIKESDLPILLLQRVARLRPKKTLISNYLYNNIANRNFLLWVEMTKTDPMVPHIAPSDIKNFQIVIPPLQEQTAIANFLDDKTTKIDQAISIKEQQIALLKERKQIMIHKAVTRGLDDSVLLKGSGVEWIGEIPEHWEVKRLKFIFDKIQTGTTPSTSNQKFYDGNIDWYNPKDLNNEVLIESERKLSKLAIEKKEIKFFPKDSVLVVGIGATAGKTSYLVNEGTFNQQITGFHSNTEHNKYYFYLLRNLSEVMLNTASYTTLAILNNEFFKVFNLIKPPLSEQKEISKYIETASQKIDTAITLKQEEIAKLQEYKRSLINSVVTGKVKVC</sequence>
<keyword evidence="5" id="KW-0378">Hydrolase</keyword>
<dbReference type="GO" id="GO:0009307">
    <property type="term" value="P:DNA restriction-modification system"/>
    <property type="evidence" value="ECO:0007669"/>
    <property type="project" value="UniProtKB-KW"/>
</dbReference>
<keyword evidence="3" id="KW-0238">DNA-binding</keyword>
<dbReference type="CDD" id="cd17259">
    <property type="entry name" value="RMtype1_S_StySKI-TRD2-CR2_like"/>
    <property type="match status" value="1"/>
</dbReference>
<dbReference type="Gene3D" id="1.10.287.1120">
    <property type="entry name" value="Bipartite methylase S protein"/>
    <property type="match status" value="1"/>
</dbReference>
<proteinExistence type="inferred from homology"/>
<dbReference type="PANTHER" id="PTHR30408:SF12">
    <property type="entry name" value="TYPE I RESTRICTION ENZYME MJAVIII SPECIFICITY SUBUNIT"/>
    <property type="match status" value="1"/>
</dbReference>
<dbReference type="EMBL" id="SDDZ01000002">
    <property type="protein sequence ID" value="RXJ51509.1"/>
    <property type="molecule type" value="Genomic_DNA"/>
</dbReference>
<evidence type="ECO:0000256" key="1">
    <source>
        <dbReference type="ARBA" id="ARBA00010923"/>
    </source>
</evidence>
<keyword evidence="6" id="KW-1185">Reference proteome</keyword>
<comment type="similarity">
    <text evidence="1">Belongs to the type-I restriction system S methylase family.</text>
</comment>
<evidence type="ECO:0000259" key="4">
    <source>
        <dbReference type="Pfam" id="PF01420"/>
    </source>
</evidence>
<feature type="domain" description="Type I restriction modification DNA specificity" evidence="4">
    <location>
        <begin position="256"/>
        <end position="425"/>
    </location>
</feature>
<evidence type="ECO:0000313" key="5">
    <source>
        <dbReference type="EMBL" id="RXJ51509.1"/>
    </source>
</evidence>
<evidence type="ECO:0000256" key="3">
    <source>
        <dbReference type="ARBA" id="ARBA00023125"/>
    </source>
</evidence>
<dbReference type="GO" id="GO:0004519">
    <property type="term" value="F:endonuclease activity"/>
    <property type="evidence" value="ECO:0007669"/>
    <property type="project" value="UniProtKB-KW"/>
</dbReference>
<dbReference type="Pfam" id="PF01420">
    <property type="entry name" value="Methylase_S"/>
    <property type="match status" value="2"/>
</dbReference>
<keyword evidence="5" id="KW-0540">Nuclease</keyword>
<dbReference type="GO" id="GO:0003677">
    <property type="term" value="F:DNA binding"/>
    <property type="evidence" value="ECO:0007669"/>
    <property type="project" value="UniProtKB-KW"/>
</dbReference>
<dbReference type="AlphaFoldDB" id="A0A4Q0XM82"/>
<gene>
    <name evidence="5" type="ORF">ESZ48_06495</name>
</gene>
<evidence type="ECO:0000313" key="6">
    <source>
        <dbReference type="Proteomes" id="UP000289792"/>
    </source>
</evidence>
<feature type="domain" description="Type I restriction modification DNA specificity" evidence="4">
    <location>
        <begin position="40"/>
        <end position="216"/>
    </location>
</feature>
<dbReference type="CDD" id="cd17290">
    <property type="entry name" value="RMtype1_S_AleSS8ORF2795P_TRD1-CR1_like"/>
    <property type="match status" value="1"/>
</dbReference>
<reference evidence="5 6" key="1">
    <citation type="submission" date="2019-01" db="EMBL/GenBank/DDBJ databases">
        <title>Genome sequence of the Antarctic species Gelidibacter gilvus ACAM 158(T).</title>
        <authorList>
            <person name="Bowman J.P."/>
        </authorList>
    </citation>
    <scope>NUCLEOTIDE SEQUENCE [LARGE SCALE GENOMIC DNA]</scope>
    <source>
        <strain evidence="5 6">IC158</strain>
    </source>
</reference>
<dbReference type="Proteomes" id="UP000289792">
    <property type="component" value="Unassembled WGS sequence"/>
</dbReference>